<comment type="caution">
    <text evidence="5">The sequence shown here is derived from an EMBL/GenBank/DDBJ whole genome shotgun (WGS) entry which is preliminary data.</text>
</comment>
<protein>
    <recommendedName>
        <fullName evidence="4">Zinc finger PHD-type domain-containing protein</fullName>
    </recommendedName>
</protein>
<accession>A0AAD9V0Z6</accession>
<dbReference type="InterPro" id="IPR019786">
    <property type="entry name" value="Zinc_finger_PHD-type_CS"/>
</dbReference>
<dbReference type="InterPro" id="IPR051703">
    <property type="entry name" value="NF-kappa-B_Signaling_Reg"/>
</dbReference>
<dbReference type="Pfam" id="PF09588">
    <property type="entry name" value="YqaJ"/>
    <property type="match status" value="1"/>
</dbReference>
<name>A0AAD9V0Z6_ACRCE</name>
<dbReference type="CDD" id="cd15489">
    <property type="entry name" value="PHD_SF"/>
    <property type="match status" value="1"/>
</dbReference>
<organism evidence="5 6">
    <name type="scientific">Acropora cervicornis</name>
    <name type="common">Staghorn coral</name>
    <dbReference type="NCBI Taxonomy" id="6130"/>
    <lineage>
        <taxon>Eukaryota</taxon>
        <taxon>Metazoa</taxon>
        <taxon>Cnidaria</taxon>
        <taxon>Anthozoa</taxon>
        <taxon>Hexacorallia</taxon>
        <taxon>Scleractinia</taxon>
        <taxon>Astrocoeniina</taxon>
        <taxon>Acroporidae</taxon>
        <taxon>Acropora</taxon>
    </lineage>
</organism>
<evidence type="ECO:0000256" key="1">
    <source>
        <dbReference type="ARBA" id="ARBA00022723"/>
    </source>
</evidence>
<dbReference type="PANTHER" id="PTHR46609">
    <property type="entry name" value="EXONUCLEASE, PHAGE-TYPE/RECB, C-TERMINAL DOMAIN-CONTAINING PROTEIN"/>
    <property type="match status" value="1"/>
</dbReference>
<evidence type="ECO:0000256" key="3">
    <source>
        <dbReference type="ARBA" id="ARBA00022833"/>
    </source>
</evidence>
<dbReference type="EMBL" id="JARQWQ010000050">
    <property type="protein sequence ID" value="KAK2557284.1"/>
    <property type="molecule type" value="Genomic_DNA"/>
</dbReference>
<dbReference type="InterPro" id="IPR001965">
    <property type="entry name" value="Znf_PHD"/>
</dbReference>
<dbReference type="InterPro" id="IPR019080">
    <property type="entry name" value="YqaJ_viral_recombinase"/>
</dbReference>
<proteinExistence type="predicted"/>
<keyword evidence="6" id="KW-1185">Reference proteome</keyword>
<dbReference type="SUPFAM" id="SSF52980">
    <property type="entry name" value="Restriction endonuclease-like"/>
    <property type="match status" value="1"/>
</dbReference>
<dbReference type="AlphaFoldDB" id="A0AAD9V0Z6"/>
<dbReference type="Gene3D" id="3.30.40.10">
    <property type="entry name" value="Zinc/RING finger domain, C3HC4 (zinc finger)"/>
    <property type="match status" value="1"/>
</dbReference>
<dbReference type="SMART" id="SM00249">
    <property type="entry name" value="PHD"/>
    <property type="match status" value="1"/>
</dbReference>
<dbReference type="Proteomes" id="UP001249851">
    <property type="component" value="Unassembled WGS sequence"/>
</dbReference>
<dbReference type="InterPro" id="IPR013083">
    <property type="entry name" value="Znf_RING/FYVE/PHD"/>
</dbReference>
<dbReference type="PROSITE" id="PS01359">
    <property type="entry name" value="ZF_PHD_1"/>
    <property type="match status" value="1"/>
</dbReference>
<sequence length="241" mass="27370">MSDVASQHDSGLQGFKQCGLFIKPDYPYLAASPDGLFLCKCCGLSIVEAKCPYTVRNENIHVKDTFDRVDFLEDFHGKPRLKRSHKYYTQMQVQICGVCHGFFIVWTQGVPSYYEQVELDMEFCLNVVNNITLFYKSFVLPCLLGYRDIFDCPKCNKVILEADDIGDSAKENSICCDTCGTWWHLPCADLTMSTADALYSWVCQSCLVDAPTAIIIDSDDDLEFNSSRIRRNGYKHSQHSV</sequence>
<evidence type="ECO:0000256" key="2">
    <source>
        <dbReference type="ARBA" id="ARBA00022771"/>
    </source>
</evidence>
<dbReference type="GO" id="GO:0006281">
    <property type="term" value="P:DNA repair"/>
    <property type="evidence" value="ECO:0007669"/>
    <property type="project" value="UniProtKB-ARBA"/>
</dbReference>
<reference evidence="5" key="2">
    <citation type="journal article" date="2023" name="Science">
        <title>Genomic signatures of disease resistance in endangered staghorn corals.</title>
        <authorList>
            <person name="Vollmer S.V."/>
            <person name="Selwyn J.D."/>
            <person name="Despard B.A."/>
            <person name="Roesel C.L."/>
        </authorList>
    </citation>
    <scope>NUCLEOTIDE SEQUENCE</scope>
    <source>
        <strain evidence="5">K2</strain>
    </source>
</reference>
<dbReference type="InterPro" id="IPR019787">
    <property type="entry name" value="Znf_PHD-finger"/>
</dbReference>
<evidence type="ECO:0000313" key="5">
    <source>
        <dbReference type="EMBL" id="KAK2557284.1"/>
    </source>
</evidence>
<gene>
    <name evidence="5" type="ORF">P5673_020375</name>
</gene>
<dbReference type="CDD" id="cd22343">
    <property type="entry name" value="PDDEXK_lambda_exonuclease-like"/>
    <property type="match status" value="1"/>
</dbReference>
<dbReference type="SUPFAM" id="SSF57903">
    <property type="entry name" value="FYVE/PHD zinc finger"/>
    <property type="match status" value="1"/>
</dbReference>
<evidence type="ECO:0000313" key="6">
    <source>
        <dbReference type="Proteomes" id="UP001249851"/>
    </source>
</evidence>
<dbReference type="InterPro" id="IPR011604">
    <property type="entry name" value="PDDEXK-like_dom_sf"/>
</dbReference>
<dbReference type="PANTHER" id="PTHR46609:SF8">
    <property type="entry name" value="YQAJ VIRAL RECOMBINASE DOMAIN-CONTAINING PROTEIN"/>
    <property type="match status" value="1"/>
</dbReference>
<dbReference type="Gene3D" id="3.90.320.10">
    <property type="match status" value="1"/>
</dbReference>
<reference evidence="5" key="1">
    <citation type="journal article" date="2023" name="G3 (Bethesda)">
        <title>Whole genome assembly and annotation of the endangered Caribbean coral Acropora cervicornis.</title>
        <authorList>
            <person name="Selwyn J.D."/>
            <person name="Vollmer S.V."/>
        </authorList>
    </citation>
    <scope>NUCLEOTIDE SEQUENCE</scope>
    <source>
        <strain evidence="5">K2</strain>
    </source>
</reference>
<dbReference type="GO" id="GO:0008270">
    <property type="term" value="F:zinc ion binding"/>
    <property type="evidence" value="ECO:0007669"/>
    <property type="project" value="UniProtKB-KW"/>
</dbReference>
<keyword evidence="2" id="KW-0863">Zinc-finger</keyword>
<evidence type="ECO:0000259" key="4">
    <source>
        <dbReference type="SMART" id="SM00249"/>
    </source>
</evidence>
<keyword evidence="3" id="KW-0862">Zinc</keyword>
<dbReference type="InterPro" id="IPR011011">
    <property type="entry name" value="Znf_FYVE_PHD"/>
</dbReference>
<keyword evidence="1" id="KW-0479">Metal-binding</keyword>
<dbReference type="InterPro" id="IPR011335">
    <property type="entry name" value="Restrct_endonuc-II-like"/>
</dbReference>
<feature type="domain" description="Zinc finger PHD-type" evidence="4">
    <location>
        <begin position="151"/>
        <end position="207"/>
    </location>
</feature>
<dbReference type="Pfam" id="PF00628">
    <property type="entry name" value="PHD"/>
    <property type="match status" value="1"/>
</dbReference>